<feature type="transmembrane region" description="Helical" evidence="8">
    <location>
        <begin position="141"/>
        <end position="164"/>
    </location>
</feature>
<feature type="transmembrane region" description="Helical" evidence="8">
    <location>
        <begin position="332"/>
        <end position="354"/>
    </location>
</feature>
<organism evidence="9 10">
    <name type="scientific">Paenibacillus pasadenensis</name>
    <dbReference type="NCBI Taxonomy" id="217090"/>
    <lineage>
        <taxon>Bacteria</taxon>
        <taxon>Bacillati</taxon>
        <taxon>Bacillota</taxon>
        <taxon>Bacilli</taxon>
        <taxon>Bacillales</taxon>
        <taxon>Paenibacillaceae</taxon>
        <taxon>Paenibacillus</taxon>
    </lineage>
</organism>
<comment type="similarity">
    <text evidence="2">Belongs to the amino acid-polyamine-organocation (APC) superfamily. Spore germination protein (SGP) (TC 2.A.3.9) family.</text>
</comment>
<dbReference type="Proteomes" id="UP000234789">
    <property type="component" value="Unassembled WGS sequence"/>
</dbReference>
<feature type="transmembrane region" description="Helical" evidence="8">
    <location>
        <begin position="115"/>
        <end position="134"/>
    </location>
</feature>
<feature type="transmembrane region" description="Helical" evidence="8">
    <location>
        <begin position="268"/>
        <end position="288"/>
    </location>
</feature>
<evidence type="ECO:0000313" key="10">
    <source>
        <dbReference type="Proteomes" id="UP000234789"/>
    </source>
</evidence>
<name>A0A2N5NBM1_9BACL</name>
<comment type="caution">
    <text evidence="9">The sequence shown here is derived from an EMBL/GenBank/DDBJ whole genome shotgun (WGS) entry which is preliminary data.</text>
</comment>
<feature type="transmembrane region" description="Helical" evidence="8">
    <location>
        <begin position="216"/>
        <end position="240"/>
    </location>
</feature>
<evidence type="ECO:0000256" key="7">
    <source>
        <dbReference type="ARBA" id="ARBA00023136"/>
    </source>
</evidence>
<comment type="subcellular location">
    <subcellularLocation>
        <location evidence="1">Membrane</location>
        <topology evidence="1">Multi-pass membrane protein</topology>
    </subcellularLocation>
</comment>
<feature type="transmembrane region" description="Helical" evidence="8">
    <location>
        <begin position="84"/>
        <end position="103"/>
    </location>
</feature>
<dbReference type="Pfam" id="PF03845">
    <property type="entry name" value="Spore_permease"/>
    <property type="match status" value="1"/>
</dbReference>
<feature type="transmembrane region" description="Helical" evidence="8">
    <location>
        <begin position="40"/>
        <end position="63"/>
    </location>
</feature>
<feature type="transmembrane region" description="Helical" evidence="8">
    <location>
        <begin position="300"/>
        <end position="320"/>
    </location>
</feature>
<dbReference type="PANTHER" id="PTHR34975">
    <property type="entry name" value="SPORE GERMINATION PROTEIN A2"/>
    <property type="match status" value="1"/>
</dbReference>
<keyword evidence="6 8" id="KW-1133">Transmembrane helix</keyword>
<evidence type="ECO:0000256" key="1">
    <source>
        <dbReference type="ARBA" id="ARBA00004141"/>
    </source>
</evidence>
<feature type="transmembrane region" description="Helical" evidence="8">
    <location>
        <begin position="184"/>
        <end position="204"/>
    </location>
</feature>
<dbReference type="PANTHER" id="PTHR34975:SF2">
    <property type="entry name" value="SPORE GERMINATION PROTEIN A2"/>
    <property type="match status" value="1"/>
</dbReference>
<sequence length="368" mass="40730">MPISNRISVWTCIIMLLLSSGGVANILVPPFIFSRSGSDSWVAILLALPPMLLWCGLLCYVIRKLNGVPIEQWLSDRFGRAASWTMRALVVVLLLLQASTLSWETAHIAIHSYMSHTPVWIIAGATAALCAWTASGGLRSIAYACVILVPIAVILDSLLLMLNWPNMDSRMLLPILENGISPALKGMPLAAAAMLEIWLVLFVQQHVKGRFRWYQFALLVLFLCWLQLIPVVVSICVFGSDQAFKLRSPVLEIWKVISLGPTIEHIDLFAIVQRVSSTFARISLLFYLSARLGPVRGRRGLTIFFVGMAAVVTAFSSSKVTDSELFFFLIEYQYPVFIAFVPALTALLAILLRWRSPLPTAGKEAEPG</sequence>
<evidence type="ECO:0000256" key="4">
    <source>
        <dbReference type="ARBA" id="ARBA00022544"/>
    </source>
</evidence>
<evidence type="ECO:0000256" key="6">
    <source>
        <dbReference type="ARBA" id="ARBA00022989"/>
    </source>
</evidence>
<feature type="transmembrane region" description="Helical" evidence="8">
    <location>
        <begin position="7"/>
        <end position="28"/>
    </location>
</feature>
<keyword evidence="10" id="KW-1185">Reference proteome</keyword>
<evidence type="ECO:0000256" key="5">
    <source>
        <dbReference type="ARBA" id="ARBA00022692"/>
    </source>
</evidence>
<dbReference type="RefSeq" id="WP_028598697.1">
    <property type="nucleotide sequence ID" value="NZ_BIMM01000003.1"/>
</dbReference>
<proteinExistence type="inferred from homology"/>
<keyword evidence="5 8" id="KW-0812">Transmembrane</keyword>
<gene>
    <name evidence="9" type="ORF">B8V81_1884</name>
</gene>
<dbReference type="GO" id="GO:0009847">
    <property type="term" value="P:spore germination"/>
    <property type="evidence" value="ECO:0007669"/>
    <property type="project" value="InterPro"/>
</dbReference>
<dbReference type="EMBL" id="NFEZ01000003">
    <property type="protein sequence ID" value="PLT47660.1"/>
    <property type="molecule type" value="Genomic_DNA"/>
</dbReference>
<evidence type="ECO:0000256" key="3">
    <source>
        <dbReference type="ARBA" id="ARBA00022448"/>
    </source>
</evidence>
<accession>A0A2N5NBM1</accession>
<dbReference type="GO" id="GO:0016020">
    <property type="term" value="C:membrane"/>
    <property type="evidence" value="ECO:0007669"/>
    <property type="project" value="UniProtKB-SubCell"/>
</dbReference>
<keyword evidence="3" id="KW-0813">Transport</keyword>
<keyword evidence="7 8" id="KW-0472">Membrane</keyword>
<evidence type="ECO:0000313" key="9">
    <source>
        <dbReference type="EMBL" id="PLT47660.1"/>
    </source>
</evidence>
<dbReference type="InterPro" id="IPR004761">
    <property type="entry name" value="Spore_GerAB"/>
</dbReference>
<reference evidence="9 10" key="1">
    <citation type="submission" date="2017-05" db="EMBL/GenBank/DDBJ databases">
        <title>Functional genome analysis of Paenibacillus pasadenensis strain R16: insights on endophytic life style and antifungal activity.</title>
        <authorList>
            <person name="Passera A."/>
            <person name="Marcolungo L."/>
            <person name="Casati P."/>
            <person name="Brasca M."/>
            <person name="Quaglino F."/>
            <person name="Delledonne M."/>
        </authorList>
    </citation>
    <scope>NUCLEOTIDE SEQUENCE [LARGE SCALE GENOMIC DNA]</scope>
    <source>
        <strain evidence="9 10">R16</strain>
    </source>
</reference>
<protein>
    <submittedName>
        <fullName evidence="9">Spore germination protein XB</fullName>
    </submittedName>
</protein>
<keyword evidence="4" id="KW-0309">Germination</keyword>
<evidence type="ECO:0000256" key="8">
    <source>
        <dbReference type="SAM" id="Phobius"/>
    </source>
</evidence>
<dbReference type="AlphaFoldDB" id="A0A2N5NBM1"/>
<evidence type="ECO:0000256" key="2">
    <source>
        <dbReference type="ARBA" id="ARBA00007998"/>
    </source>
</evidence>